<name>A0AAV7G5Q0_DENCH</name>
<accession>A0AAV7G5Q0</accession>
<dbReference type="AlphaFoldDB" id="A0AAV7G5Q0"/>
<protein>
    <submittedName>
        <fullName evidence="1">Uncharacterized protein</fullName>
    </submittedName>
</protein>
<comment type="caution">
    <text evidence="1">The sequence shown here is derived from an EMBL/GenBank/DDBJ whole genome shotgun (WGS) entry which is preliminary data.</text>
</comment>
<dbReference type="EMBL" id="JAGFBR010000017">
    <property type="protein sequence ID" value="KAH0451480.1"/>
    <property type="molecule type" value="Genomic_DNA"/>
</dbReference>
<reference evidence="1 2" key="1">
    <citation type="journal article" date="2021" name="Hortic Res">
        <title>Chromosome-scale assembly of the Dendrobium chrysotoxum genome enhances the understanding of orchid evolution.</title>
        <authorList>
            <person name="Zhang Y."/>
            <person name="Zhang G.Q."/>
            <person name="Zhang D."/>
            <person name="Liu X.D."/>
            <person name="Xu X.Y."/>
            <person name="Sun W.H."/>
            <person name="Yu X."/>
            <person name="Zhu X."/>
            <person name="Wang Z.W."/>
            <person name="Zhao X."/>
            <person name="Zhong W.Y."/>
            <person name="Chen H."/>
            <person name="Yin W.L."/>
            <person name="Huang T."/>
            <person name="Niu S.C."/>
            <person name="Liu Z.J."/>
        </authorList>
    </citation>
    <scope>NUCLEOTIDE SEQUENCE [LARGE SCALE GENOMIC DNA]</scope>
    <source>
        <strain evidence="1">Lindl</strain>
    </source>
</reference>
<gene>
    <name evidence="1" type="ORF">IEQ34_018779</name>
</gene>
<evidence type="ECO:0000313" key="2">
    <source>
        <dbReference type="Proteomes" id="UP000775213"/>
    </source>
</evidence>
<organism evidence="1 2">
    <name type="scientific">Dendrobium chrysotoxum</name>
    <name type="common">Orchid</name>
    <dbReference type="NCBI Taxonomy" id="161865"/>
    <lineage>
        <taxon>Eukaryota</taxon>
        <taxon>Viridiplantae</taxon>
        <taxon>Streptophyta</taxon>
        <taxon>Embryophyta</taxon>
        <taxon>Tracheophyta</taxon>
        <taxon>Spermatophyta</taxon>
        <taxon>Magnoliopsida</taxon>
        <taxon>Liliopsida</taxon>
        <taxon>Asparagales</taxon>
        <taxon>Orchidaceae</taxon>
        <taxon>Epidendroideae</taxon>
        <taxon>Malaxideae</taxon>
        <taxon>Dendrobiinae</taxon>
        <taxon>Dendrobium</taxon>
    </lineage>
</organism>
<proteinExistence type="predicted"/>
<dbReference type="Proteomes" id="UP000775213">
    <property type="component" value="Unassembled WGS sequence"/>
</dbReference>
<evidence type="ECO:0000313" key="1">
    <source>
        <dbReference type="EMBL" id="KAH0451480.1"/>
    </source>
</evidence>
<keyword evidence="2" id="KW-1185">Reference proteome</keyword>
<sequence>MVGAEAPEKLILGKHIAGRVACEEHCGGPNAEDAISHQHVTVVAKVPIMVSSFGEIRTSCPLCPPDNSSPRIHPLKEGFAQGASARLVYRKISVVLAITCQTVPHILKYKKLT</sequence>